<dbReference type="AlphaFoldDB" id="A0AAU9DEH9"/>
<dbReference type="Pfam" id="PF13385">
    <property type="entry name" value="Laminin_G_3"/>
    <property type="match status" value="1"/>
</dbReference>
<evidence type="ECO:0000256" key="2">
    <source>
        <dbReference type="ARBA" id="ARBA00023157"/>
    </source>
</evidence>
<sequence length="399" mass="44584">MRNIFLFCLVVTVIIFGGGQLRAQSSLLEEGLIGHYPLDGDAMDISGLGRHGTIKGNLTPMEDRFGNEAGAFYFDKTARIDLWGNGVIAPPRISVGAWFKREGGTSVLGATSHGFSLHLTSAGTIQVFFDVYGSEHRAHTFMTESRNYNDGGWHYVVLTYDGLKVSVYIDAEKVGQKILAEPSNFMSGHKMHIGWRDGYFQGGIDDVRYYNRALSQGEITELYSGELGASKVPFPNAWLRDSGSRLFYERGDVYIKNNDDEKTSNLTVAGKIEAREVKISVDAGEPIPDYVFRKDYALRTLDELKAYVDKHEHLPEVPSEAKIRKDGISSASFQLLLLKKIEELTLYAIEQEKDNKAQAEEIKALRTEGERVDRLEAELEALKEVVRSMAKSNIPKAKE</sequence>
<feature type="domain" description="LamG-like jellyroll fold" evidence="4">
    <location>
        <begin position="91"/>
        <end position="217"/>
    </location>
</feature>
<dbReference type="InterPro" id="IPR006558">
    <property type="entry name" value="LamG-like"/>
</dbReference>
<dbReference type="EMBL" id="AP025321">
    <property type="protein sequence ID" value="BDD12844.1"/>
    <property type="molecule type" value="Genomic_DNA"/>
</dbReference>
<evidence type="ECO:0000256" key="3">
    <source>
        <dbReference type="SAM" id="Coils"/>
    </source>
</evidence>
<geneLocation type="plasmid" evidence="5 6">
    <name>pFA7</name>
</geneLocation>
<dbReference type="GO" id="GO:0004553">
    <property type="term" value="F:hydrolase activity, hydrolyzing O-glycosyl compounds"/>
    <property type="evidence" value="ECO:0007669"/>
    <property type="project" value="UniProtKB-ARBA"/>
</dbReference>
<organism evidence="5 6">
    <name type="scientific">Fulvitalea axinellae</name>
    <dbReference type="NCBI Taxonomy" id="1182444"/>
    <lineage>
        <taxon>Bacteria</taxon>
        <taxon>Pseudomonadati</taxon>
        <taxon>Bacteroidota</taxon>
        <taxon>Cytophagia</taxon>
        <taxon>Cytophagales</taxon>
        <taxon>Persicobacteraceae</taxon>
        <taxon>Fulvitalea</taxon>
    </lineage>
</organism>
<keyword evidence="5" id="KW-0614">Plasmid</keyword>
<dbReference type="Gene3D" id="2.60.120.200">
    <property type="match status" value="1"/>
</dbReference>
<evidence type="ECO:0000256" key="1">
    <source>
        <dbReference type="ARBA" id="ARBA00022729"/>
    </source>
</evidence>
<dbReference type="GO" id="GO:0005975">
    <property type="term" value="P:carbohydrate metabolic process"/>
    <property type="evidence" value="ECO:0007669"/>
    <property type="project" value="UniProtKB-ARBA"/>
</dbReference>
<evidence type="ECO:0000313" key="6">
    <source>
        <dbReference type="Proteomes" id="UP001348817"/>
    </source>
</evidence>
<dbReference type="SUPFAM" id="SSF49899">
    <property type="entry name" value="Concanavalin A-like lectins/glucanases"/>
    <property type="match status" value="1"/>
</dbReference>
<evidence type="ECO:0000259" key="4">
    <source>
        <dbReference type="SMART" id="SM00560"/>
    </source>
</evidence>
<feature type="coiled-coil region" evidence="3">
    <location>
        <begin position="348"/>
        <end position="392"/>
    </location>
</feature>
<dbReference type="Proteomes" id="UP001348817">
    <property type="component" value="Plasmid pFA7"/>
</dbReference>
<dbReference type="KEGG" id="fax:FUAX_52760"/>
<keyword evidence="3" id="KW-0175">Coiled coil</keyword>
<dbReference type="PANTHER" id="PTHR47635">
    <property type="entry name" value="CUB DOMAIN-CONTAINING PROTEIN"/>
    <property type="match status" value="1"/>
</dbReference>
<proteinExistence type="predicted"/>
<keyword evidence="6" id="KW-1185">Reference proteome</keyword>
<name>A0AAU9DEH9_9BACT</name>
<accession>A0AAU9DEH9</accession>
<dbReference type="SMART" id="SM00560">
    <property type="entry name" value="LamGL"/>
    <property type="match status" value="1"/>
</dbReference>
<dbReference type="RefSeq" id="WP_338396086.1">
    <property type="nucleotide sequence ID" value="NZ_AP025321.1"/>
</dbReference>
<reference evidence="5 6" key="1">
    <citation type="submission" date="2021-12" db="EMBL/GenBank/DDBJ databases">
        <title>Genome sequencing of bacteria with rrn-lacking chromosome and rrn-plasmid.</title>
        <authorList>
            <person name="Anda M."/>
            <person name="Iwasaki W."/>
        </authorList>
    </citation>
    <scope>NUCLEOTIDE SEQUENCE [LARGE SCALE GENOMIC DNA]</scope>
    <source>
        <strain evidence="5 6">DSM 100852</strain>
        <plasmid evidence="5 6">pFA7</plasmid>
    </source>
</reference>
<gene>
    <name evidence="5" type="ORF">FUAX_52760</name>
</gene>
<evidence type="ECO:0000313" key="5">
    <source>
        <dbReference type="EMBL" id="BDD12844.1"/>
    </source>
</evidence>
<protein>
    <recommendedName>
        <fullName evidence="4">LamG-like jellyroll fold domain-containing protein</fullName>
    </recommendedName>
</protein>
<keyword evidence="1" id="KW-0732">Signal</keyword>
<dbReference type="PANTHER" id="PTHR47635:SF2">
    <property type="entry name" value="LAMG-LIKE JELLYROLL FOLD DOMAIN-CONTAINING PROTEIN"/>
    <property type="match status" value="1"/>
</dbReference>
<keyword evidence="2" id="KW-1015">Disulfide bond</keyword>
<dbReference type="InterPro" id="IPR013320">
    <property type="entry name" value="ConA-like_dom_sf"/>
</dbReference>